<dbReference type="InterPro" id="IPR038765">
    <property type="entry name" value="Papain-like_cys_pep_sf"/>
</dbReference>
<comment type="caution">
    <text evidence="1">The sequence shown here is derived from an EMBL/GenBank/DDBJ whole genome shotgun (WGS) entry which is preliminary data.</text>
</comment>
<protein>
    <submittedName>
        <fullName evidence="1">Ulp1 protease family carboxy-terminal domain protein</fullName>
    </submittedName>
</protein>
<feature type="non-terminal residue" evidence="1">
    <location>
        <position position="61"/>
    </location>
</feature>
<organism evidence="1 2">
    <name type="scientific">Trifolium medium</name>
    <dbReference type="NCBI Taxonomy" id="97028"/>
    <lineage>
        <taxon>Eukaryota</taxon>
        <taxon>Viridiplantae</taxon>
        <taxon>Streptophyta</taxon>
        <taxon>Embryophyta</taxon>
        <taxon>Tracheophyta</taxon>
        <taxon>Spermatophyta</taxon>
        <taxon>Magnoliopsida</taxon>
        <taxon>eudicotyledons</taxon>
        <taxon>Gunneridae</taxon>
        <taxon>Pentapetalae</taxon>
        <taxon>rosids</taxon>
        <taxon>fabids</taxon>
        <taxon>Fabales</taxon>
        <taxon>Fabaceae</taxon>
        <taxon>Papilionoideae</taxon>
        <taxon>50 kb inversion clade</taxon>
        <taxon>NPAAA clade</taxon>
        <taxon>Hologalegina</taxon>
        <taxon>IRL clade</taxon>
        <taxon>Trifolieae</taxon>
        <taxon>Trifolium</taxon>
    </lineage>
</organism>
<keyword evidence="1" id="KW-0645">Protease</keyword>
<dbReference type="Proteomes" id="UP000265520">
    <property type="component" value="Unassembled WGS sequence"/>
</dbReference>
<dbReference type="GO" id="GO:0006508">
    <property type="term" value="P:proteolysis"/>
    <property type="evidence" value="ECO:0007669"/>
    <property type="project" value="UniProtKB-KW"/>
</dbReference>
<evidence type="ECO:0000313" key="1">
    <source>
        <dbReference type="EMBL" id="MCI24675.1"/>
    </source>
</evidence>
<dbReference type="Gene3D" id="3.40.395.10">
    <property type="entry name" value="Adenoviral Proteinase, Chain A"/>
    <property type="match status" value="1"/>
</dbReference>
<keyword evidence="2" id="KW-1185">Reference proteome</keyword>
<reference evidence="1 2" key="1">
    <citation type="journal article" date="2018" name="Front. Plant Sci.">
        <title>Red Clover (Trifolium pratense) and Zigzag Clover (T. medium) - A Picture of Genomic Similarities and Differences.</title>
        <authorList>
            <person name="Dluhosova J."/>
            <person name="Istvanek J."/>
            <person name="Nedelnik J."/>
            <person name="Repkova J."/>
        </authorList>
    </citation>
    <scope>NUCLEOTIDE SEQUENCE [LARGE SCALE GENOMIC DNA]</scope>
    <source>
        <strain evidence="2">cv. 10/8</strain>
        <tissue evidence="1">Leaf</tissue>
    </source>
</reference>
<proteinExistence type="predicted"/>
<dbReference type="AlphaFoldDB" id="A0A392QN21"/>
<keyword evidence="1" id="KW-0378">Hydrolase</keyword>
<evidence type="ECO:0000313" key="2">
    <source>
        <dbReference type="Proteomes" id="UP000265520"/>
    </source>
</evidence>
<dbReference type="EMBL" id="LXQA010142880">
    <property type="protein sequence ID" value="MCI24675.1"/>
    <property type="molecule type" value="Genomic_DNA"/>
</dbReference>
<accession>A0A392QN21</accession>
<dbReference type="SUPFAM" id="SSF54001">
    <property type="entry name" value="Cysteine proteinases"/>
    <property type="match status" value="1"/>
</dbReference>
<sequence length="61" mass="7165">MEKIVQTAFTVDQMANGNRKNNTVWLYPKTRKQDNSNDCGYYVMKNMLDIVTAKITESWME</sequence>
<dbReference type="GO" id="GO:0008233">
    <property type="term" value="F:peptidase activity"/>
    <property type="evidence" value="ECO:0007669"/>
    <property type="project" value="UniProtKB-KW"/>
</dbReference>
<name>A0A392QN21_9FABA</name>